<dbReference type="GO" id="GO:0022857">
    <property type="term" value="F:transmembrane transporter activity"/>
    <property type="evidence" value="ECO:0007669"/>
    <property type="project" value="UniProtKB-ARBA"/>
</dbReference>
<evidence type="ECO:0000259" key="5">
    <source>
        <dbReference type="PROSITE" id="PS50893"/>
    </source>
</evidence>
<dbReference type="InterPro" id="IPR017911">
    <property type="entry name" value="MacB-like_ATP-bd"/>
</dbReference>
<evidence type="ECO:0000256" key="1">
    <source>
        <dbReference type="ARBA" id="ARBA00005417"/>
    </source>
</evidence>
<dbReference type="SMART" id="SM00382">
    <property type="entry name" value="AAA"/>
    <property type="match status" value="1"/>
</dbReference>
<reference evidence="6 7" key="1">
    <citation type="submission" date="2019-05" db="EMBL/GenBank/DDBJ databases">
        <title>Culicoidintestinum kansasii gen. nov., sp. nov. from the gastrointestinal tract of the biting midge, Culicoides sonorensis.</title>
        <authorList>
            <person name="Neupane S."/>
            <person name="Ghosh A."/>
            <person name="Gunther S."/>
            <person name="Martin K."/>
            <person name="Zurek L."/>
        </authorList>
    </citation>
    <scope>NUCLEOTIDE SEQUENCE [LARGE SCALE GENOMIC DNA]</scope>
    <source>
        <strain evidence="6 7">CS-1</strain>
    </source>
</reference>
<evidence type="ECO:0000256" key="4">
    <source>
        <dbReference type="ARBA" id="ARBA00022840"/>
    </source>
</evidence>
<accession>A0A5R8QCK1</accession>
<dbReference type="InterPro" id="IPR003439">
    <property type="entry name" value="ABC_transporter-like_ATP-bd"/>
</dbReference>
<dbReference type="PANTHER" id="PTHR42798:SF6">
    <property type="entry name" value="CELL DIVISION ATP-BINDING PROTEIN FTSE"/>
    <property type="match status" value="1"/>
</dbReference>
<dbReference type="GO" id="GO:0005524">
    <property type="term" value="F:ATP binding"/>
    <property type="evidence" value="ECO:0007669"/>
    <property type="project" value="UniProtKB-KW"/>
</dbReference>
<dbReference type="Pfam" id="PF00005">
    <property type="entry name" value="ABC_tran"/>
    <property type="match status" value="1"/>
</dbReference>
<evidence type="ECO:0000256" key="3">
    <source>
        <dbReference type="ARBA" id="ARBA00022741"/>
    </source>
</evidence>
<evidence type="ECO:0000313" key="6">
    <source>
        <dbReference type="EMBL" id="TLG74255.1"/>
    </source>
</evidence>
<dbReference type="Gene3D" id="3.40.50.300">
    <property type="entry name" value="P-loop containing nucleotide triphosphate hydrolases"/>
    <property type="match status" value="1"/>
</dbReference>
<sequence>MIDLINVVKDFKNGDVSVRALQEINLHIDQGEFVAIMGPSGSGKSTLMNILGLLDIVSEGEYILNDNNIKKMSEAQFAILRNKEIGFVFQSFNLLPKLTAFRNVELPLVYSGLSKKERRERVIAALERVGLADRMDHKPNQLSGGQSQRVAIARALVTNPSFLLGDEPTGALDSKTGEMIMDLFCQLHEEGRTVILVTHDEHVASYADRVIRILDGKILSDELNLKVDTRSLSDDSRSMIEEEVRI</sequence>
<keyword evidence="4 6" id="KW-0067">ATP-binding</keyword>
<feature type="domain" description="ABC transporter" evidence="5">
    <location>
        <begin position="2"/>
        <end position="240"/>
    </location>
</feature>
<protein>
    <submittedName>
        <fullName evidence="6">ABC transporter ATP-binding protein</fullName>
    </submittedName>
</protein>
<dbReference type="CDD" id="cd03255">
    <property type="entry name" value="ABC_MJ0796_LolCDE_FtsE"/>
    <property type="match status" value="1"/>
</dbReference>
<gene>
    <name evidence="6" type="ORF">FEZ08_05990</name>
</gene>
<keyword evidence="7" id="KW-1185">Reference proteome</keyword>
<dbReference type="InterPro" id="IPR003593">
    <property type="entry name" value="AAA+_ATPase"/>
</dbReference>
<dbReference type="EMBL" id="VBWP01000004">
    <property type="protein sequence ID" value="TLG74255.1"/>
    <property type="molecule type" value="Genomic_DNA"/>
</dbReference>
<dbReference type="PROSITE" id="PS50893">
    <property type="entry name" value="ABC_TRANSPORTER_2"/>
    <property type="match status" value="1"/>
</dbReference>
<dbReference type="GO" id="GO:0098796">
    <property type="term" value="C:membrane protein complex"/>
    <property type="evidence" value="ECO:0007669"/>
    <property type="project" value="UniProtKB-ARBA"/>
</dbReference>
<dbReference type="InParanoid" id="A0A5R8QCK1"/>
<dbReference type="OrthoDB" id="9791546at2"/>
<comment type="similarity">
    <text evidence="1">Belongs to the ABC transporter superfamily.</text>
</comment>
<keyword evidence="2" id="KW-0813">Transport</keyword>
<name>A0A5R8QCK1_9FIRM</name>
<evidence type="ECO:0000313" key="7">
    <source>
        <dbReference type="Proteomes" id="UP000306912"/>
    </source>
</evidence>
<dbReference type="FunCoup" id="A0A5R8QCK1">
    <property type="interactions" value="336"/>
</dbReference>
<dbReference type="AlphaFoldDB" id="A0A5R8QCK1"/>
<evidence type="ECO:0000256" key="2">
    <source>
        <dbReference type="ARBA" id="ARBA00022448"/>
    </source>
</evidence>
<dbReference type="Proteomes" id="UP000306912">
    <property type="component" value="Unassembled WGS sequence"/>
</dbReference>
<keyword evidence="3" id="KW-0547">Nucleotide-binding</keyword>
<dbReference type="GO" id="GO:0016887">
    <property type="term" value="F:ATP hydrolysis activity"/>
    <property type="evidence" value="ECO:0007669"/>
    <property type="project" value="InterPro"/>
</dbReference>
<dbReference type="PROSITE" id="PS00211">
    <property type="entry name" value="ABC_TRANSPORTER_1"/>
    <property type="match status" value="1"/>
</dbReference>
<dbReference type="SUPFAM" id="SSF52540">
    <property type="entry name" value="P-loop containing nucleoside triphosphate hydrolases"/>
    <property type="match status" value="1"/>
</dbReference>
<dbReference type="PANTHER" id="PTHR42798">
    <property type="entry name" value="LIPOPROTEIN-RELEASING SYSTEM ATP-BINDING PROTEIN LOLD"/>
    <property type="match status" value="1"/>
</dbReference>
<dbReference type="RefSeq" id="WP_138190807.1">
    <property type="nucleotide sequence ID" value="NZ_VBWP01000004.1"/>
</dbReference>
<organism evidence="6 7">
    <name type="scientific">Culicoidibacter larvae</name>
    <dbReference type="NCBI Taxonomy" id="2579976"/>
    <lineage>
        <taxon>Bacteria</taxon>
        <taxon>Bacillati</taxon>
        <taxon>Bacillota</taxon>
        <taxon>Culicoidibacteria</taxon>
        <taxon>Culicoidibacterales</taxon>
        <taxon>Culicoidibacteraceae</taxon>
        <taxon>Culicoidibacter</taxon>
    </lineage>
</organism>
<proteinExistence type="inferred from homology"/>
<dbReference type="FunFam" id="3.40.50.300:FF:000032">
    <property type="entry name" value="Export ABC transporter ATP-binding protein"/>
    <property type="match status" value="1"/>
</dbReference>
<dbReference type="InterPro" id="IPR027417">
    <property type="entry name" value="P-loop_NTPase"/>
</dbReference>
<dbReference type="InterPro" id="IPR017871">
    <property type="entry name" value="ABC_transporter-like_CS"/>
</dbReference>
<comment type="caution">
    <text evidence="6">The sequence shown here is derived from an EMBL/GenBank/DDBJ whole genome shotgun (WGS) entry which is preliminary data.</text>
</comment>